<evidence type="ECO:0000313" key="3">
    <source>
        <dbReference type="Proteomes" id="UP000199558"/>
    </source>
</evidence>
<protein>
    <submittedName>
        <fullName evidence="2">Uncharacterized protein</fullName>
    </submittedName>
</protein>
<gene>
    <name evidence="2" type="ORF">GA0070622_1221</name>
</gene>
<name>A0A1A9B5B0_9ACTN</name>
<dbReference type="EMBL" id="FLRH01000003">
    <property type="protein sequence ID" value="SBT64251.1"/>
    <property type="molecule type" value="Genomic_DNA"/>
</dbReference>
<evidence type="ECO:0000256" key="1">
    <source>
        <dbReference type="SAM" id="MobiDB-lite"/>
    </source>
</evidence>
<dbReference type="STRING" id="946078.GA0070622_1221"/>
<dbReference type="AlphaFoldDB" id="A0A1A9B5B0"/>
<accession>A0A1A9B5B0</accession>
<dbReference type="OrthoDB" id="3396117at2"/>
<reference evidence="3" key="1">
    <citation type="submission" date="2016-06" db="EMBL/GenBank/DDBJ databases">
        <authorList>
            <person name="Varghese N."/>
            <person name="Submissions Spin"/>
        </authorList>
    </citation>
    <scope>NUCLEOTIDE SEQUENCE [LARGE SCALE GENOMIC DNA]</scope>
    <source>
        <strain evidence="3">DSM 45794</strain>
    </source>
</reference>
<evidence type="ECO:0000313" key="2">
    <source>
        <dbReference type="EMBL" id="SBT64251.1"/>
    </source>
</evidence>
<sequence length="102" mass="10979">MGEPEQPLVLCLDCHRPCKTPVSRARRIGAKCWRKRRALARAEAAPVALPGLAGRGGRAGQPGPDLLDAARETACDVCHGDPSQCGHLQDDDQWPSDQDGDR</sequence>
<feature type="region of interest" description="Disordered" evidence="1">
    <location>
        <begin position="83"/>
        <end position="102"/>
    </location>
</feature>
<organism evidence="2 3">
    <name type="scientific">Micromonospora sediminicola</name>
    <dbReference type="NCBI Taxonomy" id="946078"/>
    <lineage>
        <taxon>Bacteria</taxon>
        <taxon>Bacillati</taxon>
        <taxon>Actinomycetota</taxon>
        <taxon>Actinomycetes</taxon>
        <taxon>Micromonosporales</taxon>
        <taxon>Micromonosporaceae</taxon>
        <taxon>Micromonospora</taxon>
    </lineage>
</organism>
<proteinExistence type="predicted"/>
<dbReference type="Proteomes" id="UP000199558">
    <property type="component" value="Unassembled WGS sequence"/>
</dbReference>
<keyword evidence="3" id="KW-1185">Reference proteome</keyword>
<dbReference type="RefSeq" id="WP_091569801.1">
    <property type="nucleotide sequence ID" value="NZ_FLRH01000003.1"/>
</dbReference>
<feature type="compositionally biased region" description="Acidic residues" evidence="1">
    <location>
        <begin position="91"/>
        <end position="102"/>
    </location>
</feature>